<evidence type="ECO:0000313" key="9">
    <source>
        <dbReference type="EMBL" id="CAG8818459.1"/>
    </source>
</evidence>
<dbReference type="OrthoDB" id="2443953at2759"/>
<comment type="caution">
    <text evidence="9">The sequence shown here is derived from an EMBL/GenBank/DDBJ whole genome shotgun (WGS) entry which is preliminary data.</text>
</comment>
<evidence type="ECO:0000256" key="5">
    <source>
        <dbReference type="ARBA" id="ARBA00022840"/>
    </source>
</evidence>
<comment type="catalytic activity">
    <reaction evidence="7">
        <text>CMP + ATP = CDP + ADP</text>
        <dbReference type="Rhea" id="RHEA:11600"/>
        <dbReference type="ChEBI" id="CHEBI:30616"/>
        <dbReference type="ChEBI" id="CHEBI:58069"/>
        <dbReference type="ChEBI" id="CHEBI:60377"/>
        <dbReference type="ChEBI" id="CHEBI:456216"/>
        <dbReference type="EC" id="2.7.4.25"/>
    </reaction>
</comment>
<dbReference type="GO" id="GO:0006139">
    <property type="term" value="P:nucleobase-containing compound metabolic process"/>
    <property type="evidence" value="ECO:0007669"/>
    <property type="project" value="InterPro"/>
</dbReference>
<dbReference type="Gene3D" id="3.40.50.300">
    <property type="entry name" value="P-loop containing nucleotide triphosphate hydrolases"/>
    <property type="match status" value="1"/>
</dbReference>
<accession>A0A9N9KCQ5</accession>
<sequence>KIVKNKGFVVVGHDITTLYLPDAEVKIILSADIETCVAQCFYQTNSKDYTNIFNNILE</sequence>
<reference evidence="9" key="1">
    <citation type="submission" date="2021-06" db="EMBL/GenBank/DDBJ databases">
        <authorList>
            <person name="Kallberg Y."/>
            <person name="Tangrot J."/>
            <person name="Rosling A."/>
        </authorList>
    </citation>
    <scope>NUCLEOTIDE SEQUENCE</scope>
    <source>
        <strain evidence="9">FL966</strain>
    </source>
</reference>
<dbReference type="GO" id="GO:0005524">
    <property type="term" value="F:ATP binding"/>
    <property type="evidence" value="ECO:0007669"/>
    <property type="project" value="UniProtKB-KW"/>
</dbReference>
<proteinExistence type="predicted"/>
<evidence type="ECO:0000256" key="2">
    <source>
        <dbReference type="ARBA" id="ARBA00022679"/>
    </source>
</evidence>
<dbReference type="InterPro" id="IPR011994">
    <property type="entry name" value="Cytidylate_kinase_dom"/>
</dbReference>
<dbReference type="Pfam" id="PF02224">
    <property type="entry name" value="Cytidylate_kin"/>
    <property type="match status" value="1"/>
</dbReference>
<protein>
    <recommendedName>
        <fullName evidence="1">(d)CMP kinase</fullName>
        <ecNumber evidence="1">2.7.4.25</ecNumber>
    </recommendedName>
</protein>
<organism evidence="9 10">
    <name type="scientific">Cetraspora pellucida</name>
    <dbReference type="NCBI Taxonomy" id="1433469"/>
    <lineage>
        <taxon>Eukaryota</taxon>
        <taxon>Fungi</taxon>
        <taxon>Fungi incertae sedis</taxon>
        <taxon>Mucoromycota</taxon>
        <taxon>Glomeromycotina</taxon>
        <taxon>Glomeromycetes</taxon>
        <taxon>Diversisporales</taxon>
        <taxon>Gigasporaceae</taxon>
        <taxon>Cetraspora</taxon>
    </lineage>
</organism>
<dbReference type="GO" id="GO:0036431">
    <property type="term" value="F:dCMP kinase activity"/>
    <property type="evidence" value="ECO:0007669"/>
    <property type="project" value="InterPro"/>
</dbReference>
<dbReference type="AlphaFoldDB" id="A0A9N9KCQ5"/>
<evidence type="ECO:0000259" key="8">
    <source>
        <dbReference type="Pfam" id="PF02224"/>
    </source>
</evidence>
<name>A0A9N9KCQ5_9GLOM</name>
<evidence type="ECO:0000256" key="7">
    <source>
        <dbReference type="ARBA" id="ARBA00048478"/>
    </source>
</evidence>
<dbReference type="Proteomes" id="UP000789759">
    <property type="component" value="Unassembled WGS sequence"/>
</dbReference>
<keyword evidence="3" id="KW-0547">Nucleotide-binding</keyword>
<evidence type="ECO:0000256" key="1">
    <source>
        <dbReference type="ARBA" id="ARBA00012906"/>
    </source>
</evidence>
<gene>
    <name evidence="9" type="ORF">CPELLU_LOCUS19445</name>
</gene>
<evidence type="ECO:0000313" key="10">
    <source>
        <dbReference type="Proteomes" id="UP000789759"/>
    </source>
</evidence>
<keyword evidence="5" id="KW-0067">ATP-binding</keyword>
<feature type="domain" description="Cytidylate kinase" evidence="8">
    <location>
        <begin position="2"/>
        <end position="57"/>
    </location>
</feature>
<keyword evidence="4" id="KW-0418">Kinase</keyword>
<keyword evidence="10" id="KW-1185">Reference proteome</keyword>
<comment type="catalytic activity">
    <reaction evidence="6">
        <text>dCMP + ATP = dCDP + ADP</text>
        <dbReference type="Rhea" id="RHEA:25094"/>
        <dbReference type="ChEBI" id="CHEBI:30616"/>
        <dbReference type="ChEBI" id="CHEBI:57566"/>
        <dbReference type="ChEBI" id="CHEBI:58593"/>
        <dbReference type="ChEBI" id="CHEBI:456216"/>
        <dbReference type="EC" id="2.7.4.25"/>
    </reaction>
</comment>
<evidence type="ECO:0000256" key="3">
    <source>
        <dbReference type="ARBA" id="ARBA00022741"/>
    </source>
</evidence>
<dbReference type="InterPro" id="IPR027417">
    <property type="entry name" value="P-loop_NTPase"/>
</dbReference>
<dbReference type="EMBL" id="CAJVQA010046727">
    <property type="protein sequence ID" value="CAG8818459.1"/>
    <property type="molecule type" value="Genomic_DNA"/>
</dbReference>
<evidence type="ECO:0000256" key="6">
    <source>
        <dbReference type="ARBA" id="ARBA00047615"/>
    </source>
</evidence>
<keyword evidence="2" id="KW-0808">Transferase</keyword>
<dbReference type="EC" id="2.7.4.25" evidence="1"/>
<evidence type="ECO:0000256" key="4">
    <source>
        <dbReference type="ARBA" id="ARBA00022777"/>
    </source>
</evidence>
<feature type="non-terminal residue" evidence="9">
    <location>
        <position position="1"/>
    </location>
</feature>